<evidence type="ECO:0000256" key="4">
    <source>
        <dbReference type="ARBA" id="ARBA00023315"/>
    </source>
</evidence>
<dbReference type="Proteomes" id="UP001195483">
    <property type="component" value="Unassembled WGS sequence"/>
</dbReference>
<sequence>MIASSHEKEYTTKVAAKDMEINRRWNLMKLLPKLPIPDLHLTLQNYLDILTPILTPEQFQRTKRIVEDFGKLDGLGEFLQKKLKKVAETKENWAYSWWLDDMYLRVRQPLPVNFNPGIMFPARYFENRLDQLRYAARLISGILDYKKILDDNGLPIDRCRQNKKGQPLCMEQYYHLFSSCRVPGVRKDSLISNFAKRMSEQEHIIVVCMNQFFVLDVVKNFTRMNEDDILMQLDRITKMADESEEKFAPIGLMTGAPRDRWALTRMQLTVDSTNSDSLDAIERSLFVLCLDKALHLSSDETSNNVSDEVSIMLQMLHGCGSNHNSGNRWFDKTLQFIISEDGACGLNFEHSPSDGIVVVQLAQHLLRHMEEVTQRRQARVTSKCDLPYPRRLQWNILPEVVQEIEAAAVSLDSLIDDLDFSILTFDHFGREFPKSQNMSPDSFIQLALQLTYYRRFRLGRVDNIRANSSPALEWVQAMTGHTTTKEEEIFKLLQKAIDWQTKYMTEAVLGNGIDCHLLGLRELAAELGMPTPDMFTDEAYKISNHFSLSTSQVPTETTSILCGYGPVVQDGYGVCYNPLPDKIIFCVSSFKSCPETSSDLFTATIESSFLQMHELCLSVNDQKSKQGFHKIRNLGNVNNI</sequence>
<accession>A0AAE0VZA3</accession>
<dbReference type="InterPro" id="IPR042231">
    <property type="entry name" value="Cho/carn_acyl_trans_2"/>
</dbReference>
<feature type="active site" description="Proton acceptor" evidence="7">
    <location>
        <position position="350"/>
    </location>
</feature>
<dbReference type="GO" id="GO:0043005">
    <property type="term" value="C:neuron projection"/>
    <property type="evidence" value="ECO:0007669"/>
    <property type="project" value="TreeGrafter"/>
</dbReference>
<evidence type="ECO:0000256" key="3">
    <source>
        <dbReference type="ARBA" id="ARBA00022979"/>
    </source>
</evidence>
<dbReference type="GO" id="GO:0005737">
    <property type="term" value="C:cytoplasm"/>
    <property type="evidence" value="ECO:0007669"/>
    <property type="project" value="TreeGrafter"/>
</dbReference>
<dbReference type="EC" id="2.3.1.6" evidence="5"/>
<dbReference type="PANTHER" id="PTHR22589">
    <property type="entry name" value="CARNITINE O-ACYLTRANSFERASE"/>
    <property type="match status" value="1"/>
</dbReference>
<dbReference type="Gene3D" id="3.30.559.10">
    <property type="entry name" value="Chloramphenicol acetyltransferase-like domain"/>
    <property type="match status" value="1"/>
</dbReference>
<reference evidence="10" key="1">
    <citation type="journal article" date="2021" name="Genome Biol. Evol.">
        <title>A High-Quality Reference Genome for a Parasitic Bivalve with Doubly Uniparental Inheritance (Bivalvia: Unionida).</title>
        <authorList>
            <person name="Smith C.H."/>
        </authorList>
    </citation>
    <scope>NUCLEOTIDE SEQUENCE</scope>
    <source>
        <strain evidence="10">CHS0354</strain>
    </source>
</reference>
<dbReference type="InterPro" id="IPR023213">
    <property type="entry name" value="CAT-like_dom_sf"/>
</dbReference>
<dbReference type="InterPro" id="IPR000542">
    <property type="entry name" value="Carn_acyl_trans"/>
</dbReference>
<comment type="caution">
    <text evidence="10">The sequence shown here is derived from an EMBL/GenBank/DDBJ whole genome shotgun (WGS) entry which is preliminary data.</text>
</comment>
<dbReference type="PROSITE" id="PS00440">
    <property type="entry name" value="ACYLTRANSF_C_2"/>
    <property type="match status" value="1"/>
</dbReference>
<evidence type="ECO:0000313" key="11">
    <source>
        <dbReference type="Proteomes" id="UP001195483"/>
    </source>
</evidence>
<dbReference type="PANTHER" id="PTHR22589:SF14">
    <property type="entry name" value="CHOLINE O-ACETYLTRANSFERASE"/>
    <property type="match status" value="1"/>
</dbReference>
<evidence type="ECO:0000256" key="6">
    <source>
        <dbReference type="ARBA" id="ARBA00040495"/>
    </source>
</evidence>
<dbReference type="SUPFAM" id="SSF52777">
    <property type="entry name" value="CoA-dependent acyltransferases"/>
    <property type="match status" value="2"/>
</dbReference>
<dbReference type="Gene3D" id="3.30.559.70">
    <property type="entry name" value="Choline/Carnitine o-acyltransferase, domain 2"/>
    <property type="match status" value="1"/>
</dbReference>
<evidence type="ECO:0000256" key="1">
    <source>
        <dbReference type="ARBA" id="ARBA00005232"/>
    </source>
</evidence>
<keyword evidence="2 8" id="KW-0808">Transferase</keyword>
<name>A0AAE0VZA3_9BIVA</name>
<dbReference type="GO" id="GO:0045202">
    <property type="term" value="C:synapse"/>
    <property type="evidence" value="ECO:0007669"/>
    <property type="project" value="GOC"/>
</dbReference>
<keyword evidence="4 8" id="KW-0012">Acyltransferase</keyword>
<feature type="domain" description="Choline/carnitine acyltransferase" evidence="9">
    <location>
        <begin position="34"/>
        <end position="606"/>
    </location>
</feature>
<keyword evidence="3" id="KW-0530">Neurotransmitter biosynthesis</keyword>
<reference evidence="10" key="3">
    <citation type="submission" date="2023-05" db="EMBL/GenBank/DDBJ databases">
        <authorList>
            <person name="Smith C.H."/>
        </authorList>
    </citation>
    <scope>NUCLEOTIDE SEQUENCE</scope>
    <source>
        <strain evidence="10">CHS0354</strain>
        <tissue evidence="10">Mantle</tissue>
    </source>
</reference>
<proteinExistence type="inferred from homology"/>
<dbReference type="AlphaFoldDB" id="A0AAE0VZA3"/>
<keyword evidence="11" id="KW-1185">Reference proteome</keyword>
<dbReference type="InterPro" id="IPR039551">
    <property type="entry name" value="Cho/carn_acyl_trans"/>
</dbReference>
<evidence type="ECO:0000256" key="5">
    <source>
        <dbReference type="ARBA" id="ARBA00039091"/>
    </source>
</evidence>
<protein>
    <recommendedName>
        <fullName evidence="6">Choline O-acetyltransferase</fullName>
        <ecNumber evidence="5">2.3.1.6</ecNumber>
    </recommendedName>
</protein>
<evidence type="ECO:0000256" key="2">
    <source>
        <dbReference type="ARBA" id="ARBA00022679"/>
    </source>
</evidence>
<evidence type="ECO:0000256" key="7">
    <source>
        <dbReference type="PIRSR" id="PIRSR600542-1"/>
    </source>
</evidence>
<dbReference type="Pfam" id="PF00755">
    <property type="entry name" value="Carn_acyltransf"/>
    <property type="match status" value="1"/>
</dbReference>
<organism evidence="10 11">
    <name type="scientific">Potamilus streckersoni</name>
    <dbReference type="NCBI Taxonomy" id="2493646"/>
    <lineage>
        <taxon>Eukaryota</taxon>
        <taxon>Metazoa</taxon>
        <taxon>Spiralia</taxon>
        <taxon>Lophotrochozoa</taxon>
        <taxon>Mollusca</taxon>
        <taxon>Bivalvia</taxon>
        <taxon>Autobranchia</taxon>
        <taxon>Heteroconchia</taxon>
        <taxon>Palaeoheterodonta</taxon>
        <taxon>Unionida</taxon>
        <taxon>Unionoidea</taxon>
        <taxon>Unionidae</taxon>
        <taxon>Ambleminae</taxon>
        <taxon>Lampsilini</taxon>
        <taxon>Potamilus</taxon>
    </lineage>
</organism>
<dbReference type="GO" id="GO:0007274">
    <property type="term" value="P:neuromuscular synaptic transmission"/>
    <property type="evidence" value="ECO:0007669"/>
    <property type="project" value="TreeGrafter"/>
</dbReference>
<evidence type="ECO:0000313" key="10">
    <source>
        <dbReference type="EMBL" id="KAK3595681.1"/>
    </source>
</evidence>
<evidence type="ECO:0000259" key="9">
    <source>
        <dbReference type="Pfam" id="PF00755"/>
    </source>
</evidence>
<evidence type="ECO:0000256" key="8">
    <source>
        <dbReference type="RuleBase" id="RU003801"/>
    </source>
</evidence>
<dbReference type="EMBL" id="JAEAOA010001600">
    <property type="protein sequence ID" value="KAK3595681.1"/>
    <property type="molecule type" value="Genomic_DNA"/>
</dbReference>
<dbReference type="GO" id="GO:0004102">
    <property type="term" value="F:choline O-acetyltransferase activity"/>
    <property type="evidence" value="ECO:0007669"/>
    <property type="project" value="UniProtKB-EC"/>
</dbReference>
<dbReference type="GO" id="GO:0008292">
    <property type="term" value="P:acetylcholine biosynthetic process"/>
    <property type="evidence" value="ECO:0007669"/>
    <property type="project" value="TreeGrafter"/>
</dbReference>
<reference evidence="10" key="2">
    <citation type="journal article" date="2021" name="Genome Biol. Evol.">
        <title>Developing a high-quality reference genome for a parasitic bivalve with doubly uniparental inheritance (Bivalvia: Unionida).</title>
        <authorList>
            <person name="Smith C.H."/>
        </authorList>
    </citation>
    <scope>NUCLEOTIDE SEQUENCE</scope>
    <source>
        <strain evidence="10">CHS0354</strain>
        <tissue evidence="10">Mantle</tissue>
    </source>
</reference>
<gene>
    <name evidence="10" type="ORF">CHS0354_026899</name>
</gene>
<comment type="similarity">
    <text evidence="1 8">Belongs to the carnitine/choline acetyltransferase family.</text>
</comment>